<keyword evidence="1" id="KW-1133">Transmembrane helix</keyword>
<dbReference type="HOGENOM" id="CLU_3028554_0_0_10"/>
<reference evidence="2" key="1">
    <citation type="submission" date="2011-01" db="EMBL/GenBank/DDBJ databases">
        <authorList>
            <person name="Muzny D."/>
            <person name="Qin X."/>
            <person name="Buhay C."/>
            <person name="Dugan-Rocha S."/>
            <person name="Ding Y."/>
            <person name="Chen G."/>
            <person name="Hawes A."/>
            <person name="Holder M."/>
            <person name="Jhangiani S."/>
            <person name="Johnson A."/>
            <person name="Khan Z."/>
            <person name="Li Z."/>
            <person name="Liu W."/>
            <person name="Liu X."/>
            <person name="Perez L."/>
            <person name="Shen H."/>
            <person name="Wang Q."/>
            <person name="Watt J."/>
            <person name="Xi L."/>
            <person name="Xin Y."/>
            <person name="Zhou J."/>
            <person name="Deng J."/>
            <person name="Jiang H."/>
            <person name="Liu Y."/>
            <person name="Qu J."/>
            <person name="Song X.-Z."/>
            <person name="Zhang L."/>
            <person name="Villasana D."/>
            <person name="Johnson A."/>
            <person name="Liu J."/>
            <person name="Liyanage D."/>
            <person name="Lorensuhewa L."/>
            <person name="Robinson T."/>
            <person name="Song A."/>
            <person name="Song B.-B."/>
            <person name="Dinh H."/>
            <person name="Thornton R."/>
            <person name="Coyle M."/>
            <person name="Francisco L."/>
            <person name="Jackson L."/>
            <person name="Javaid M."/>
            <person name="Korchina V."/>
            <person name="Kovar C."/>
            <person name="Mata R."/>
            <person name="Mathew T."/>
            <person name="Ngo R."/>
            <person name="Nguyen L."/>
            <person name="Nguyen N."/>
            <person name="Okwuonu G."/>
            <person name="Ongeri F."/>
            <person name="Pham C."/>
            <person name="Simmons D."/>
            <person name="Wilczek-Boney K."/>
            <person name="Hale W."/>
            <person name="Jakkamsetti A."/>
            <person name="Pham P."/>
            <person name="Ruth R."/>
            <person name="San Lucas F."/>
            <person name="Warren J."/>
            <person name="Zhang J."/>
            <person name="Zhao Z."/>
            <person name="Zhou C."/>
            <person name="Zhu D."/>
            <person name="Lee S."/>
            <person name="Bess C."/>
            <person name="Blankenburg K."/>
            <person name="Forbes L."/>
            <person name="Fu Q."/>
            <person name="Gubbala S."/>
            <person name="Hirani K."/>
            <person name="Jayaseelan J.C."/>
            <person name="Lara F."/>
            <person name="Munidasa M."/>
            <person name="Palculict T."/>
            <person name="Patil S."/>
            <person name="Pu L.-L."/>
            <person name="Saada N."/>
            <person name="Tang L."/>
            <person name="Weissenberger G."/>
            <person name="Zhu Y."/>
            <person name="Hemphill L."/>
            <person name="Shang Y."/>
            <person name="Youmans B."/>
            <person name="Ayvaz T."/>
            <person name="Ross M."/>
            <person name="Santibanez J."/>
            <person name="Aqrawi P."/>
            <person name="Gross S."/>
            <person name="Joshi V."/>
            <person name="Fowler G."/>
            <person name="Nazareth L."/>
            <person name="Reid J."/>
            <person name="Worley K."/>
            <person name="Petrosino J."/>
            <person name="Highlander S."/>
            <person name="Gibbs R."/>
        </authorList>
    </citation>
    <scope>NUCLEOTIDE SEQUENCE [LARGE SCALE GENOMIC DNA]</scope>
    <source>
        <strain evidence="2">ATCC 33269</strain>
    </source>
</reference>
<feature type="transmembrane region" description="Helical" evidence="1">
    <location>
        <begin position="12"/>
        <end position="29"/>
    </location>
</feature>
<dbReference type="EMBL" id="AEPE02000006">
    <property type="protein sequence ID" value="EFZ36097.1"/>
    <property type="molecule type" value="Genomic_DNA"/>
</dbReference>
<gene>
    <name evidence="2" type="ORF">HMPREF0663_12164</name>
</gene>
<name>E7RS96_9BACT</name>
<keyword evidence="1" id="KW-0812">Transmembrane</keyword>
<dbReference type="AlphaFoldDB" id="E7RS96"/>
<accession>E7RS96</accession>
<evidence type="ECO:0000256" key="1">
    <source>
        <dbReference type="SAM" id="Phobius"/>
    </source>
</evidence>
<dbReference type="Proteomes" id="UP000005580">
    <property type="component" value="Unassembled WGS sequence"/>
</dbReference>
<comment type="caution">
    <text evidence="2">The sequence shown here is derived from an EMBL/GenBank/DDBJ whole genome shotgun (WGS) entry which is preliminary data.</text>
</comment>
<sequence>MKMQYALFAKFKPYFHNICIIFLWVTNHIFKQHRYGIYFIYTVIGGNINFINSNR</sequence>
<protein>
    <submittedName>
        <fullName evidence="2">Uncharacterized protein</fullName>
    </submittedName>
</protein>
<proteinExistence type="predicted"/>
<evidence type="ECO:0000313" key="2">
    <source>
        <dbReference type="EMBL" id="EFZ36097.1"/>
    </source>
</evidence>
<evidence type="ECO:0000313" key="3">
    <source>
        <dbReference type="Proteomes" id="UP000005580"/>
    </source>
</evidence>
<feature type="transmembrane region" description="Helical" evidence="1">
    <location>
        <begin position="35"/>
        <end position="52"/>
    </location>
</feature>
<keyword evidence="1" id="KW-0472">Membrane</keyword>
<keyword evidence="3" id="KW-1185">Reference proteome</keyword>
<organism evidence="2 3">
    <name type="scientific">Hoylesella oralis ATCC 33269</name>
    <dbReference type="NCBI Taxonomy" id="873533"/>
    <lineage>
        <taxon>Bacteria</taxon>
        <taxon>Pseudomonadati</taxon>
        <taxon>Bacteroidota</taxon>
        <taxon>Bacteroidia</taxon>
        <taxon>Bacteroidales</taxon>
        <taxon>Prevotellaceae</taxon>
        <taxon>Hoylesella</taxon>
    </lineage>
</organism>